<keyword evidence="6" id="KW-1185">Reference proteome</keyword>
<evidence type="ECO:0000256" key="1">
    <source>
        <dbReference type="ARBA" id="ARBA00006484"/>
    </source>
</evidence>
<dbReference type="InterPro" id="IPR020904">
    <property type="entry name" value="Sc_DH/Rdtase_CS"/>
</dbReference>
<dbReference type="InterPro" id="IPR002347">
    <property type="entry name" value="SDR_fam"/>
</dbReference>
<name>A0ABS1JID7_9BURK</name>
<evidence type="ECO:0000256" key="3">
    <source>
        <dbReference type="RuleBase" id="RU000363"/>
    </source>
</evidence>
<comment type="similarity">
    <text evidence="1 3">Belongs to the short-chain dehydrogenases/reductases (SDR) family.</text>
</comment>
<dbReference type="Pfam" id="PF00106">
    <property type="entry name" value="adh_short"/>
    <property type="match status" value="1"/>
</dbReference>
<dbReference type="InterPro" id="IPR036291">
    <property type="entry name" value="NAD(P)-bd_dom_sf"/>
</dbReference>
<dbReference type="PRINTS" id="PR00080">
    <property type="entry name" value="SDRFAMILY"/>
</dbReference>
<dbReference type="RefSeq" id="WP_201687200.1">
    <property type="nucleotide sequence ID" value="NZ_JAEQND010000001.1"/>
</dbReference>
<dbReference type="NCBIfam" id="NF005495">
    <property type="entry name" value="PRK07109.1"/>
    <property type="match status" value="1"/>
</dbReference>
<dbReference type="PRINTS" id="PR00081">
    <property type="entry name" value="GDHRDH"/>
</dbReference>
<dbReference type="PROSITE" id="PS00061">
    <property type="entry name" value="ADH_SHORT"/>
    <property type="match status" value="1"/>
</dbReference>
<dbReference type="Proteomes" id="UP000622707">
    <property type="component" value="Unassembled WGS sequence"/>
</dbReference>
<reference evidence="5 6" key="1">
    <citation type="journal article" date="2017" name="Int. J. Syst. Evol. Microbiol.">
        <title>Ramlibacter alkalitolerans sp. nov., alkali-tolerant bacterium isolated from soil of ginseng.</title>
        <authorList>
            <person name="Lee D.H."/>
            <person name="Cha C.J."/>
        </authorList>
    </citation>
    <scope>NUCLEOTIDE SEQUENCE [LARGE SCALE GENOMIC DNA]</scope>
    <source>
        <strain evidence="5 6">KACC 19305</strain>
    </source>
</reference>
<dbReference type="EMBL" id="JAEQND010000001">
    <property type="protein sequence ID" value="MBL0423980.1"/>
    <property type="molecule type" value="Genomic_DNA"/>
</dbReference>
<sequence>MSARVVVVTGASAGIGRAIAREFGAHGWRVALLARGTDGLDAAREEIEALGSEALVIPTDVADEQQVEAAAAQVEATWGGIDVWVNDAMATIFAPALDVAPEDFRRATDVTYLGAVWGTLAALRRMQPRDRGTIVQVGSALAYRSIPLQAPYCGAKAALRGFTDALRCELAHARSRVHLTMVQLSAFNTPQFDWGRTTLRRRPRPMGKIFQPEVAARAVYWAATHRRREVWVGSPAVQAILGTKFIPGLLDWWLGRTAVEGQQTDEPLPEVRHDNLWQPVPGDHGAHGRFDAQAQGHSTQAWLTMHRGASVAIGAALLLLAAAARKRLR</sequence>
<dbReference type="PANTHER" id="PTHR44196:SF1">
    <property type="entry name" value="DEHYDROGENASE_REDUCTASE SDR FAMILY MEMBER 7B"/>
    <property type="match status" value="1"/>
</dbReference>
<dbReference type="InterPro" id="IPR057326">
    <property type="entry name" value="KR_dom"/>
</dbReference>
<protein>
    <submittedName>
        <fullName evidence="5">SDR family oxidoreductase</fullName>
    </submittedName>
</protein>
<gene>
    <name evidence="5" type="ORF">JI746_02580</name>
</gene>
<dbReference type="SMART" id="SM00822">
    <property type="entry name" value="PKS_KR"/>
    <property type="match status" value="1"/>
</dbReference>
<dbReference type="SUPFAM" id="SSF51735">
    <property type="entry name" value="NAD(P)-binding Rossmann-fold domains"/>
    <property type="match status" value="1"/>
</dbReference>
<evidence type="ECO:0000259" key="4">
    <source>
        <dbReference type="SMART" id="SM00822"/>
    </source>
</evidence>
<dbReference type="PANTHER" id="PTHR44196">
    <property type="entry name" value="DEHYDROGENASE/REDUCTASE SDR FAMILY MEMBER 7B"/>
    <property type="match status" value="1"/>
</dbReference>
<evidence type="ECO:0000313" key="5">
    <source>
        <dbReference type="EMBL" id="MBL0423980.1"/>
    </source>
</evidence>
<comment type="caution">
    <text evidence="5">The sequence shown here is derived from an EMBL/GenBank/DDBJ whole genome shotgun (WGS) entry which is preliminary data.</text>
</comment>
<organism evidence="5 6">
    <name type="scientific">Ramlibacter alkalitolerans</name>
    <dbReference type="NCBI Taxonomy" id="2039631"/>
    <lineage>
        <taxon>Bacteria</taxon>
        <taxon>Pseudomonadati</taxon>
        <taxon>Pseudomonadota</taxon>
        <taxon>Betaproteobacteria</taxon>
        <taxon>Burkholderiales</taxon>
        <taxon>Comamonadaceae</taxon>
        <taxon>Ramlibacter</taxon>
    </lineage>
</organism>
<accession>A0ABS1JID7</accession>
<proteinExistence type="inferred from homology"/>
<evidence type="ECO:0000313" key="6">
    <source>
        <dbReference type="Proteomes" id="UP000622707"/>
    </source>
</evidence>
<evidence type="ECO:0000256" key="2">
    <source>
        <dbReference type="ARBA" id="ARBA00023002"/>
    </source>
</evidence>
<feature type="domain" description="Ketoreductase" evidence="4">
    <location>
        <begin position="4"/>
        <end position="187"/>
    </location>
</feature>
<keyword evidence="2" id="KW-0560">Oxidoreductase</keyword>
<dbReference type="Gene3D" id="3.40.50.720">
    <property type="entry name" value="NAD(P)-binding Rossmann-like Domain"/>
    <property type="match status" value="1"/>
</dbReference>